<feature type="region of interest" description="Disordered" evidence="1">
    <location>
        <begin position="1"/>
        <end position="149"/>
    </location>
</feature>
<evidence type="ECO:0000313" key="3">
    <source>
        <dbReference type="Proteomes" id="UP000294547"/>
    </source>
</evidence>
<dbReference type="AlphaFoldDB" id="A0A4R6RDM2"/>
<dbReference type="Proteomes" id="UP000294547">
    <property type="component" value="Unassembled WGS sequence"/>
</dbReference>
<proteinExistence type="predicted"/>
<dbReference type="EMBL" id="SNXY01000008">
    <property type="protein sequence ID" value="TDP84242.1"/>
    <property type="molecule type" value="Genomic_DNA"/>
</dbReference>
<feature type="compositionally biased region" description="Low complexity" evidence="1">
    <location>
        <begin position="80"/>
        <end position="98"/>
    </location>
</feature>
<accession>A0A4R6RDM2</accession>
<name>A0A4R6RDM2_9HYPH</name>
<feature type="compositionally biased region" description="Polar residues" evidence="1">
    <location>
        <begin position="1"/>
        <end position="12"/>
    </location>
</feature>
<organism evidence="2 3">
    <name type="scientific">Oharaeibacter diazotrophicus</name>
    <dbReference type="NCBI Taxonomy" id="1920512"/>
    <lineage>
        <taxon>Bacteria</taxon>
        <taxon>Pseudomonadati</taxon>
        <taxon>Pseudomonadota</taxon>
        <taxon>Alphaproteobacteria</taxon>
        <taxon>Hyphomicrobiales</taxon>
        <taxon>Pleomorphomonadaceae</taxon>
        <taxon>Oharaeibacter</taxon>
    </lineage>
</organism>
<feature type="compositionally biased region" description="Acidic residues" evidence="1">
    <location>
        <begin position="69"/>
        <end position="79"/>
    </location>
</feature>
<evidence type="ECO:0000256" key="1">
    <source>
        <dbReference type="SAM" id="MobiDB-lite"/>
    </source>
</evidence>
<reference evidence="2 3" key="1">
    <citation type="submission" date="2019-03" db="EMBL/GenBank/DDBJ databases">
        <title>Genomic Encyclopedia of Type Strains, Phase IV (KMG-IV): sequencing the most valuable type-strain genomes for metagenomic binning, comparative biology and taxonomic classification.</title>
        <authorList>
            <person name="Goeker M."/>
        </authorList>
    </citation>
    <scope>NUCLEOTIDE SEQUENCE [LARGE SCALE GENOMIC DNA]</scope>
    <source>
        <strain evidence="2 3">DSM 102969</strain>
    </source>
</reference>
<comment type="caution">
    <text evidence="2">The sequence shown here is derived from an EMBL/GenBank/DDBJ whole genome shotgun (WGS) entry which is preliminary data.</text>
</comment>
<feature type="compositionally biased region" description="Basic residues" evidence="1">
    <location>
        <begin position="128"/>
        <end position="137"/>
    </location>
</feature>
<evidence type="ECO:0000313" key="2">
    <source>
        <dbReference type="EMBL" id="TDP84242.1"/>
    </source>
</evidence>
<keyword evidence="3" id="KW-1185">Reference proteome</keyword>
<sequence>MENLTPTPSTASLDVATEIDAPFKDAPAAPEALSDESTLPAGGLPDLAEAVEDGAIVLPDEAAQTAPFEIEDDTPDDQDLPPSSDAAAASSAATEDLTPGPADERLPGAPDPSDEAAKESPATPTKSSARKRGRPPKTRVLPDLPQRASDPTVVEDCIAKLMKLNGRDLHTDMERGHVLNTLQASCADGAEFAKVVRKWARLSGKQALNLINLTARFGDQVDRWATLGVTSTHLRHLVTKPDEYVEECYAAFSAEGVPSTAAFSKKVMADFGSAQPEGDLRAERLAFLKAAARKAADDNLAAFLPPLEELAKVLVAGLQTGRNGAVRIRKPDLAKSVALPARTACRIFEGFLTRMVPQDSFNGLQYYDRVTVLIPELQALRIVLAQLSSLERWPKHAGAEWITGTVLPMVRWAIGAESDSEPPLDAILDQGSEDFMICNTLPKDFSAKRRRLAQARREGTPNTNPSKTEEPRVGPGDDAQAA</sequence>
<feature type="region of interest" description="Disordered" evidence="1">
    <location>
        <begin position="449"/>
        <end position="482"/>
    </location>
</feature>
<protein>
    <submittedName>
        <fullName evidence="2">Uncharacterized protein</fullName>
    </submittedName>
</protein>
<dbReference type="RefSeq" id="WP_126540226.1">
    <property type="nucleotide sequence ID" value="NZ_BSPM01000002.1"/>
</dbReference>
<gene>
    <name evidence="2" type="ORF">EDD54_2847</name>
</gene>